<organism evidence="4 5">
    <name type="scientific">Arthrobacter oryzae</name>
    <dbReference type="NCBI Taxonomy" id="409290"/>
    <lineage>
        <taxon>Bacteria</taxon>
        <taxon>Bacillati</taxon>
        <taxon>Actinomycetota</taxon>
        <taxon>Actinomycetes</taxon>
        <taxon>Micrococcales</taxon>
        <taxon>Micrococcaceae</taxon>
        <taxon>Arthrobacter</taxon>
    </lineage>
</organism>
<dbReference type="AlphaFoldDB" id="A0A3N0C7N3"/>
<reference evidence="4 5" key="1">
    <citation type="submission" date="2018-10" db="EMBL/GenBank/DDBJ databases">
        <title>Genome sequencing of Arthrobacter oryzae TNB02.</title>
        <authorList>
            <person name="Cho Y.-J."/>
            <person name="Cho A."/>
            <person name="Kim O.-S."/>
        </authorList>
    </citation>
    <scope>NUCLEOTIDE SEQUENCE [LARGE SCALE GENOMIC DNA]</scope>
    <source>
        <strain evidence="4 5">TNB02</strain>
    </source>
</reference>
<protein>
    <submittedName>
        <fullName evidence="4">TetR/AcrR family transcriptional regulator</fullName>
    </submittedName>
</protein>
<dbReference type="PROSITE" id="PS50977">
    <property type="entry name" value="HTH_TETR_2"/>
    <property type="match status" value="1"/>
</dbReference>
<feature type="DNA-binding region" description="H-T-H motif" evidence="2">
    <location>
        <begin position="42"/>
        <end position="61"/>
    </location>
</feature>
<evidence type="ECO:0000259" key="3">
    <source>
        <dbReference type="PROSITE" id="PS50977"/>
    </source>
</evidence>
<dbReference type="SUPFAM" id="SSF46689">
    <property type="entry name" value="Homeodomain-like"/>
    <property type="match status" value="1"/>
</dbReference>
<dbReference type="PANTHER" id="PTHR30055">
    <property type="entry name" value="HTH-TYPE TRANSCRIPTIONAL REGULATOR RUTR"/>
    <property type="match status" value="1"/>
</dbReference>
<dbReference type="Pfam" id="PF00440">
    <property type="entry name" value="TetR_N"/>
    <property type="match status" value="1"/>
</dbReference>
<evidence type="ECO:0000313" key="4">
    <source>
        <dbReference type="EMBL" id="RNL59170.1"/>
    </source>
</evidence>
<dbReference type="EMBL" id="RBED01000045">
    <property type="protein sequence ID" value="RNL59170.1"/>
    <property type="molecule type" value="Genomic_DNA"/>
</dbReference>
<gene>
    <name evidence="4" type="ORF">D7003_02610</name>
</gene>
<sequence>MTLHPRSPASTVQPTHDLPDAGERILAAAYELFSRRGIRDVGITELIDCAGVAKATFYRHFRSKDDVVLAFLARRDRLWTVETIVAGARSRGETPAGQLLAIFDVFGEWFARDDFEACSFINVLLEMGRAHRLGEASIDYLARIRGHVQALAEEAGLDRSEEFARSWHILMKGSIISAAEGDTHAAARARQMAGWLIEHHRTHERPSPGGVVPGIAAN</sequence>
<dbReference type="GO" id="GO:0003700">
    <property type="term" value="F:DNA-binding transcription factor activity"/>
    <property type="evidence" value="ECO:0007669"/>
    <property type="project" value="TreeGrafter"/>
</dbReference>
<dbReference type="GO" id="GO:0000976">
    <property type="term" value="F:transcription cis-regulatory region binding"/>
    <property type="evidence" value="ECO:0007669"/>
    <property type="project" value="TreeGrafter"/>
</dbReference>
<dbReference type="InterPro" id="IPR009057">
    <property type="entry name" value="Homeodomain-like_sf"/>
</dbReference>
<evidence type="ECO:0000256" key="2">
    <source>
        <dbReference type="PROSITE-ProRule" id="PRU00335"/>
    </source>
</evidence>
<keyword evidence="5" id="KW-1185">Reference proteome</keyword>
<accession>A0A3N0C7N3</accession>
<dbReference type="InterPro" id="IPR001647">
    <property type="entry name" value="HTH_TetR"/>
</dbReference>
<comment type="caution">
    <text evidence="4">The sequence shown here is derived from an EMBL/GenBank/DDBJ whole genome shotgun (WGS) entry which is preliminary data.</text>
</comment>
<dbReference type="SUPFAM" id="SSF48498">
    <property type="entry name" value="Tetracyclin repressor-like, C-terminal domain"/>
    <property type="match status" value="1"/>
</dbReference>
<name>A0A3N0C7N3_9MICC</name>
<dbReference type="Gene3D" id="1.10.357.10">
    <property type="entry name" value="Tetracycline Repressor, domain 2"/>
    <property type="match status" value="1"/>
</dbReference>
<evidence type="ECO:0000313" key="5">
    <source>
        <dbReference type="Proteomes" id="UP000273807"/>
    </source>
</evidence>
<proteinExistence type="predicted"/>
<dbReference type="OrthoDB" id="3196926at2"/>
<dbReference type="InterPro" id="IPR036271">
    <property type="entry name" value="Tet_transcr_reg_TetR-rel_C_sf"/>
</dbReference>
<evidence type="ECO:0000256" key="1">
    <source>
        <dbReference type="ARBA" id="ARBA00023125"/>
    </source>
</evidence>
<dbReference type="RefSeq" id="WP_123253940.1">
    <property type="nucleotide sequence ID" value="NZ_RBED01000045.1"/>
</dbReference>
<dbReference type="PANTHER" id="PTHR30055:SF200">
    <property type="entry name" value="HTH-TYPE TRANSCRIPTIONAL REPRESSOR BDCR"/>
    <property type="match status" value="1"/>
</dbReference>
<feature type="domain" description="HTH tetR-type" evidence="3">
    <location>
        <begin position="19"/>
        <end position="79"/>
    </location>
</feature>
<dbReference type="PRINTS" id="PR00455">
    <property type="entry name" value="HTHTETR"/>
</dbReference>
<dbReference type="Proteomes" id="UP000273807">
    <property type="component" value="Unassembled WGS sequence"/>
</dbReference>
<keyword evidence="1 2" id="KW-0238">DNA-binding</keyword>
<dbReference type="InterPro" id="IPR050109">
    <property type="entry name" value="HTH-type_TetR-like_transc_reg"/>
</dbReference>